<accession>A0A5S5C854</accession>
<dbReference type="RefSeq" id="WP_148929421.1">
    <property type="nucleotide sequence ID" value="NZ_VNHS01000004.1"/>
</dbReference>
<dbReference type="Pfam" id="PF00356">
    <property type="entry name" value="LacI"/>
    <property type="match status" value="1"/>
</dbReference>
<keyword evidence="2" id="KW-0238">DNA-binding</keyword>
<evidence type="ECO:0000256" key="3">
    <source>
        <dbReference type="ARBA" id="ARBA00023163"/>
    </source>
</evidence>
<dbReference type="InterPro" id="IPR028082">
    <property type="entry name" value="Peripla_BP_I"/>
</dbReference>
<protein>
    <submittedName>
        <fullName evidence="5">LacI family transcriptional regulator/LacI family purine nucleotide synthesis repressor</fullName>
    </submittedName>
</protein>
<dbReference type="GO" id="GO:0000976">
    <property type="term" value="F:transcription cis-regulatory region binding"/>
    <property type="evidence" value="ECO:0007669"/>
    <property type="project" value="TreeGrafter"/>
</dbReference>
<dbReference type="EMBL" id="VNHS01000004">
    <property type="protein sequence ID" value="TYP75487.1"/>
    <property type="molecule type" value="Genomic_DNA"/>
</dbReference>
<dbReference type="PANTHER" id="PTHR30146">
    <property type="entry name" value="LACI-RELATED TRANSCRIPTIONAL REPRESSOR"/>
    <property type="match status" value="1"/>
</dbReference>
<dbReference type="Proteomes" id="UP000323257">
    <property type="component" value="Unassembled WGS sequence"/>
</dbReference>
<dbReference type="PANTHER" id="PTHR30146:SF109">
    <property type="entry name" value="HTH-TYPE TRANSCRIPTIONAL REGULATOR GALS"/>
    <property type="match status" value="1"/>
</dbReference>
<evidence type="ECO:0000256" key="1">
    <source>
        <dbReference type="ARBA" id="ARBA00023015"/>
    </source>
</evidence>
<dbReference type="Gene3D" id="1.10.260.40">
    <property type="entry name" value="lambda repressor-like DNA-binding domains"/>
    <property type="match status" value="1"/>
</dbReference>
<feature type="domain" description="HTH lacI-type" evidence="4">
    <location>
        <begin position="3"/>
        <end position="57"/>
    </location>
</feature>
<keyword evidence="6" id="KW-1185">Reference proteome</keyword>
<reference evidence="5 6" key="1">
    <citation type="submission" date="2019-07" db="EMBL/GenBank/DDBJ databases">
        <title>Genomic Encyclopedia of Type Strains, Phase III (KMG-III): the genomes of soil and plant-associated and newly described type strains.</title>
        <authorList>
            <person name="Whitman W."/>
        </authorList>
    </citation>
    <scope>NUCLEOTIDE SEQUENCE [LARGE SCALE GENOMIC DNA]</scope>
    <source>
        <strain evidence="5 6">BL24</strain>
    </source>
</reference>
<comment type="caution">
    <text evidence="5">The sequence shown here is derived from an EMBL/GenBank/DDBJ whole genome shotgun (WGS) entry which is preliminary data.</text>
</comment>
<proteinExistence type="predicted"/>
<dbReference type="OrthoDB" id="9775106at2"/>
<sequence>MKVSIFDVARRSGLSVVTVSRVINNAESVRPKNREKVLQAMRELDYQPNAAARSLARGKTGIIGLTLTTLYDSVFDVIVKEINDRLAEHGYFLAISVTQEKEEGAHGAIFQEDRVDGVILLSPVRENEFVLELKKKGIPFVMLDNQHRNPSVTSVVVDNFKGGYEATKHLVDLGHKEIAHISGTELFLSSRERERGFLFAMEEAGLTPMAVERGRFEVASGYEIASKWLEDGKLPSAVFASDDHIALGVMDALKNSGVRIPQDVSIVGYDDQLLASQFRPKLTTVRQPARLIGRHGVELLLDAINGETKKNVTLQLEPQLIVRDSTARKE</sequence>
<dbReference type="PROSITE" id="PS50932">
    <property type="entry name" value="HTH_LACI_2"/>
    <property type="match status" value="1"/>
</dbReference>
<dbReference type="AlphaFoldDB" id="A0A5S5C854"/>
<dbReference type="SUPFAM" id="SSF53822">
    <property type="entry name" value="Periplasmic binding protein-like I"/>
    <property type="match status" value="1"/>
</dbReference>
<evidence type="ECO:0000256" key="2">
    <source>
        <dbReference type="ARBA" id="ARBA00023125"/>
    </source>
</evidence>
<evidence type="ECO:0000313" key="5">
    <source>
        <dbReference type="EMBL" id="TYP75487.1"/>
    </source>
</evidence>
<keyword evidence="1" id="KW-0805">Transcription regulation</keyword>
<dbReference type="GO" id="GO:0003700">
    <property type="term" value="F:DNA-binding transcription factor activity"/>
    <property type="evidence" value="ECO:0007669"/>
    <property type="project" value="TreeGrafter"/>
</dbReference>
<name>A0A5S5C854_9BACL</name>
<dbReference type="SMART" id="SM00354">
    <property type="entry name" value="HTH_LACI"/>
    <property type="match status" value="1"/>
</dbReference>
<dbReference type="InterPro" id="IPR046335">
    <property type="entry name" value="LacI/GalR-like_sensor"/>
</dbReference>
<dbReference type="CDD" id="cd06267">
    <property type="entry name" value="PBP1_LacI_sugar_binding-like"/>
    <property type="match status" value="1"/>
</dbReference>
<evidence type="ECO:0000313" key="6">
    <source>
        <dbReference type="Proteomes" id="UP000323257"/>
    </source>
</evidence>
<dbReference type="InterPro" id="IPR000843">
    <property type="entry name" value="HTH_LacI"/>
</dbReference>
<keyword evidence="3" id="KW-0804">Transcription</keyword>
<dbReference type="Pfam" id="PF13377">
    <property type="entry name" value="Peripla_BP_3"/>
    <property type="match status" value="1"/>
</dbReference>
<gene>
    <name evidence="5" type="ORF">BCM02_104164</name>
</gene>
<dbReference type="SUPFAM" id="SSF47413">
    <property type="entry name" value="lambda repressor-like DNA-binding domains"/>
    <property type="match status" value="1"/>
</dbReference>
<dbReference type="InterPro" id="IPR010982">
    <property type="entry name" value="Lambda_DNA-bd_dom_sf"/>
</dbReference>
<dbReference type="Gene3D" id="3.40.50.2300">
    <property type="match status" value="2"/>
</dbReference>
<evidence type="ECO:0000259" key="4">
    <source>
        <dbReference type="PROSITE" id="PS50932"/>
    </source>
</evidence>
<dbReference type="CDD" id="cd01392">
    <property type="entry name" value="HTH_LacI"/>
    <property type="match status" value="1"/>
</dbReference>
<organism evidence="5 6">
    <name type="scientific">Paenibacillus methanolicus</name>
    <dbReference type="NCBI Taxonomy" id="582686"/>
    <lineage>
        <taxon>Bacteria</taxon>
        <taxon>Bacillati</taxon>
        <taxon>Bacillota</taxon>
        <taxon>Bacilli</taxon>
        <taxon>Bacillales</taxon>
        <taxon>Paenibacillaceae</taxon>
        <taxon>Paenibacillus</taxon>
    </lineage>
</organism>